<dbReference type="InterPro" id="IPR050987">
    <property type="entry name" value="AtrR-like"/>
</dbReference>
<dbReference type="Pfam" id="PF04082">
    <property type="entry name" value="Fungal_trans"/>
    <property type="match status" value="1"/>
</dbReference>
<dbReference type="GO" id="GO:0008270">
    <property type="term" value="F:zinc ion binding"/>
    <property type="evidence" value="ECO:0007669"/>
    <property type="project" value="InterPro"/>
</dbReference>
<dbReference type="GO" id="GO:0006351">
    <property type="term" value="P:DNA-templated transcription"/>
    <property type="evidence" value="ECO:0007669"/>
    <property type="project" value="InterPro"/>
</dbReference>
<sequence length="714" mass="78327">MFTSSPSPSPPDSTTMYHHAQGHAASASTPNVEFAFDLPPPDPACALIELYFANMNLFCPLLRRPTFDRLVQRGAFLHPGVCNSKQERDGDGADTGFRFAHVCILVCAVGAYFSDDPRCLLEAGDVGGYGGSEHGQESGPETAGVGAGLRYSRGWKWFDQVQMSSRSLIAPPTLYDLQVYALSAQFLQGSSAPQSAWTMCGIGIRLAQDVGAHRRGHNTDGQGPTKEGELWKKAFWVLVIMDRMFSSSLGRPCAIQDEGFDLDPPLDCDDGFWDTKNPDPQKRFKQPPGKPSLMTHFLLSIELTHIMTFSMRTIYSINKSQVLCGLIGPDWEQTVVSELYSALNKWADAVPDHLKWDPHREDVAFFHQSAALWATYYHVQILLHRPFIQSARVASPSRGSSVSMILSLAMCTNAARACCHIVDVQQRRTGPVIAHVQMTIFQSALILLLSIWGGKRSGLLINPSPQMADVRKCMQILRASEQIWFSVGRLNDVLSELASVGEIPRPGSQPQTPLTRNKRQREQDRDQDHPTETPAGIPPSAPSLYGAESDLSAADEQLLQKISMSMEPHSAQGQPVQLSDLPAPPSQMTFDPSLFNSMAYAPILPAAAALPDIDFTRYAIPFTAINSNANGPAGYNFQHDVADAAAQNNYDTGSQSVIHEQQFASFPNTYQLPSGTVEQNAHHGDDFSMGYLGQTFQDTDSATDMWMDTTAGIE</sequence>
<feature type="compositionally biased region" description="Basic and acidic residues" evidence="2">
    <location>
        <begin position="520"/>
        <end position="531"/>
    </location>
</feature>
<evidence type="ECO:0000256" key="2">
    <source>
        <dbReference type="SAM" id="MobiDB-lite"/>
    </source>
</evidence>
<keyword evidence="5" id="KW-1185">Reference proteome</keyword>
<dbReference type="EMBL" id="JAACJJ010000004">
    <property type="protein sequence ID" value="KAF5328362.1"/>
    <property type="molecule type" value="Genomic_DNA"/>
</dbReference>
<reference evidence="4 5" key="1">
    <citation type="journal article" date="2020" name="ISME J.">
        <title>Uncovering the hidden diversity of litter-decomposition mechanisms in mushroom-forming fungi.</title>
        <authorList>
            <person name="Floudas D."/>
            <person name="Bentzer J."/>
            <person name="Ahren D."/>
            <person name="Johansson T."/>
            <person name="Persson P."/>
            <person name="Tunlid A."/>
        </authorList>
    </citation>
    <scope>NUCLEOTIDE SEQUENCE [LARGE SCALE GENOMIC DNA]</scope>
    <source>
        <strain evidence="4 5">CBS 101986</strain>
    </source>
</reference>
<feature type="region of interest" description="Disordered" evidence="2">
    <location>
        <begin position="501"/>
        <end position="547"/>
    </location>
</feature>
<keyword evidence="1" id="KW-0539">Nucleus</keyword>
<evidence type="ECO:0000259" key="3">
    <source>
        <dbReference type="SMART" id="SM00906"/>
    </source>
</evidence>
<gene>
    <name evidence="4" type="ORF">D9619_013333</name>
</gene>
<dbReference type="AlphaFoldDB" id="A0A8H5F9E2"/>
<feature type="domain" description="Xylanolytic transcriptional activator regulatory" evidence="3">
    <location>
        <begin position="196"/>
        <end position="271"/>
    </location>
</feature>
<name>A0A8H5F9E2_9AGAR</name>
<dbReference type="GO" id="GO:0003677">
    <property type="term" value="F:DNA binding"/>
    <property type="evidence" value="ECO:0007669"/>
    <property type="project" value="InterPro"/>
</dbReference>
<comment type="caution">
    <text evidence="4">The sequence shown here is derived from an EMBL/GenBank/DDBJ whole genome shotgun (WGS) entry which is preliminary data.</text>
</comment>
<proteinExistence type="predicted"/>
<dbReference type="PANTHER" id="PTHR46910:SF38">
    <property type="entry name" value="ZN(2)-C6 FUNGAL-TYPE DOMAIN-CONTAINING PROTEIN"/>
    <property type="match status" value="1"/>
</dbReference>
<dbReference type="InterPro" id="IPR007219">
    <property type="entry name" value="XnlR_reg_dom"/>
</dbReference>
<accession>A0A8H5F9E2</accession>
<evidence type="ECO:0000313" key="4">
    <source>
        <dbReference type="EMBL" id="KAF5328362.1"/>
    </source>
</evidence>
<dbReference type="OrthoDB" id="4456959at2759"/>
<evidence type="ECO:0000256" key="1">
    <source>
        <dbReference type="ARBA" id="ARBA00023242"/>
    </source>
</evidence>
<evidence type="ECO:0000313" key="5">
    <source>
        <dbReference type="Proteomes" id="UP000567179"/>
    </source>
</evidence>
<dbReference type="CDD" id="cd12148">
    <property type="entry name" value="fungal_TF_MHR"/>
    <property type="match status" value="1"/>
</dbReference>
<dbReference type="PANTHER" id="PTHR46910">
    <property type="entry name" value="TRANSCRIPTION FACTOR PDR1"/>
    <property type="match status" value="1"/>
</dbReference>
<feature type="region of interest" description="Disordered" evidence="2">
    <location>
        <begin position="1"/>
        <end position="22"/>
    </location>
</feature>
<dbReference type="SMART" id="SM00906">
    <property type="entry name" value="Fungal_trans"/>
    <property type="match status" value="1"/>
</dbReference>
<organism evidence="4 5">
    <name type="scientific">Psilocybe cf. subviscida</name>
    <dbReference type="NCBI Taxonomy" id="2480587"/>
    <lineage>
        <taxon>Eukaryota</taxon>
        <taxon>Fungi</taxon>
        <taxon>Dikarya</taxon>
        <taxon>Basidiomycota</taxon>
        <taxon>Agaricomycotina</taxon>
        <taxon>Agaricomycetes</taxon>
        <taxon>Agaricomycetidae</taxon>
        <taxon>Agaricales</taxon>
        <taxon>Agaricineae</taxon>
        <taxon>Strophariaceae</taxon>
        <taxon>Psilocybe</taxon>
    </lineage>
</organism>
<dbReference type="Proteomes" id="UP000567179">
    <property type="component" value="Unassembled WGS sequence"/>
</dbReference>
<protein>
    <recommendedName>
        <fullName evidence="3">Xylanolytic transcriptional activator regulatory domain-containing protein</fullName>
    </recommendedName>
</protein>
<dbReference type="GO" id="GO:0003700">
    <property type="term" value="F:DNA-binding transcription factor activity"/>
    <property type="evidence" value="ECO:0007669"/>
    <property type="project" value="InterPro"/>
</dbReference>